<protein>
    <submittedName>
        <fullName evidence="4">AmmeMemoRadiSam system protein B</fullName>
    </submittedName>
</protein>
<comment type="similarity">
    <text evidence="1">Belongs to the CapA family.</text>
</comment>
<dbReference type="Gene3D" id="3.40.830.10">
    <property type="entry name" value="LigB-like"/>
    <property type="match status" value="1"/>
</dbReference>
<proteinExistence type="inferred from homology"/>
<comment type="caution">
    <text evidence="4">The sequence shown here is derived from an EMBL/GenBank/DDBJ whole genome shotgun (WGS) entry which is preliminary data.</text>
</comment>
<dbReference type="Gene3D" id="3.60.21.10">
    <property type="match status" value="1"/>
</dbReference>
<evidence type="ECO:0000313" key="5">
    <source>
        <dbReference type="Proteomes" id="UP000178385"/>
    </source>
</evidence>
<dbReference type="Pfam" id="PF09587">
    <property type="entry name" value="PGA_cap"/>
    <property type="match status" value="1"/>
</dbReference>
<evidence type="ECO:0000259" key="3">
    <source>
        <dbReference type="SMART" id="SM00854"/>
    </source>
</evidence>
<keyword evidence="2" id="KW-0812">Transmembrane</keyword>
<dbReference type="CDD" id="cd07381">
    <property type="entry name" value="MPP_CapA"/>
    <property type="match status" value="1"/>
</dbReference>
<dbReference type="NCBIfam" id="TIGR04336">
    <property type="entry name" value="AmmeMemoSam_B"/>
    <property type="match status" value="1"/>
</dbReference>
<dbReference type="PANTHER" id="PTHR33393">
    <property type="entry name" value="POLYGLUTAMINE SYNTHESIS ACCESSORY PROTEIN RV0574C-RELATED"/>
    <property type="match status" value="1"/>
</dbReference>
<evidence type="ECO:0000313" key="4">
    <source>
        <dbReference type="EMBL" id="OGY46374.1"/>
    </source>
</evidence>
<keyword evidence="2" id="KW-0472">Membrane</keyword>
<dbReference type="SUPFAM" id="SSF56300">
    <property type="entry name" value="Metallo-dependent phosphatases"/>
    <property type="match status" value="1"/>
</dbReference>
<dbReference type="PANTHER" id="PTHR33393:SF12">
    <property type="entry name" value="CAPSULE BIOSYNTHESIS PROTEIN CAPA"/>
    <property type="match status" value="1"/>
</dbReference>
<dbReference type="CDD" id="cd07361">
    <property type="entry name" value="MEMO_like"/>
    <property type="match status" value="1"/>
</dbReference>
<keyword evidence="2" id="KW-1133">Transmembrane helix</keyword>
<gene>
    <name evidence="4" type="ORF">A2840_00710</name>
</gene>
<dbReference type="Pfam" id="PF01875">
    <property type="entry name" value="Memo"/>
    <property type="match status" value="1"/>
</dbReference>
<evidence type="ECO:0000256" key="1">
    <source>
        <dbReference type="ARBA" id="ARBA00005662"/>
    </source>
</evidence>
<dbReference type="AlphaFoldDB" id="A0A1G1Y2G2"/>
<accession>A0A1G1Y2G2</accession>
<dbReference type="InterPro" id="IPR029052">
    <property type="entry name" value="Metallo-depent_PP-like"/>
</dbReference>
<evidence type="ECO:0000256" key="2">
    <source>
        <dbReference type="SAM" id="Phobius"/>
    </source>
</evidence>
<organism evidence="4 5">
    <name type="scientific">Candidatus Buchananbacteria bacterium RIFCSPHIGHO2_01_FULL_47_11b</name>
    <dbReference type="NCBI Taxonomy" id="1797537"/>
    <lineage>
        <taxon>Bacteria</taxon>
        <taxon>Candidatus Buchananiibacteriota</taxon>
    </lineage>
</organism>
<feature type="transmembrane region" description="Helical" evidence="2">
    <location>
        <begin position="7"/>
        <end position="28"/>
    </location>
</feature>
<sequence>MTRRHKLILTVVIAGLSLIGLFAVFLMLQPPDKSGGKTEFHSANPNDKEFFETAYSFAHKKAGLFDDHVVAGVIPHHLLAADLIANFFQNLEGENYDLVVLVGPNHFLTGQSDIIISAYDWQTPYGILQHDDEALDELLNADLGIKAEEDVMESEHSINSEVAFIKKTFPQATFLPLILKPKVNEQTAEKLAQKLFDIAQGKKTLVLASVDFSHYKNSQQAQQDDKKSISAITNFDFFDIYNIEVDSPPSIYTLLKFSQLSGADFELLDNSNSAILVDKLDLVSTTSYVTGYFVQSKISMLFVGDIMLDRGVKTLIKQKGLDYILGDLATQNFFDGYDLIGGNLEGAVTNGGQYYEPVKEFDFAFSPETVSDLSNYGFTFFNLANNHLNDQGGRGIEETRNNLTSLGFWFSGCRDGVVLDCSSTIVPVKGKKVGMVGLSMFETRLDLHKVQSIINSLKNETDWITVNIHWGEEYDQNADKIQQAIAHQLIDAGADAIVGHHPHVVQEVETYKGKPIFYSLGNFVFDQYFLDEAQEGLAVSLDILGDKINYSLYPLRLLNGRLDLR</sequence>
<name>A0A1G1Y2G2_9BACT</name>
<dbReference type="InterPro" id="IPR002737">
    <property type="entry name" value="MEMO1_fam"/>
</dbReference>
<reference evidence="4 5" key="1">
    <citation type="journal article" date="2016" name="Nat. Commun.">
        <title>Thousands of microbial genomes shed light on interconnected biogeochemical processes in an aquifer system.</title>
        <authorList>
            <person name="Anantharaman K."/>
            <person name="Brown C.T."/>
            <person name="Hug L.A."/>
            <person name="Sharon I."/>
            <person name="Castelle C.J."/>
            <person name="Probst A.J."/>
            <person name="Thomas B.C."/>
            <person name="Singh A."/>
            <person name="Wilkins M.J."/>
            <person name="Karaoz U."/>
            <person name="Brodie E.L."/>
            <person name="Williams K.H."/>
            <person name="Hubbard S.S."/>
            <person name="Banfield J.F."/>
        </authorList>
    </citation>
    <scope>NUCLEOTIDE SEQUENCE [LARGE SCALE GENOMIC DNA]</scope>
</reference>
<feature type="domain" description="Capsule synthesis protein CapA" evidence="3">
    <location>
        <begin position="299"/>
        <end position="527"/>
    </location>
</feature>
<dbReference type="EMBL" id="MHIG01000033">
    <property type="protein sequence ID" value="OGY46374.1"/>
    <property type="molecule type" value="Genomic_DNA"/>
</dbReference>
<dbReference type="SMART" id="SM00854">
    <property type="entry name" value="PGA_cap"/>
    <property type="match status" value="1"/>
</dbReference>
<dbReference type="Proteomes" id="UP000178385">
    <property type="component" value="Unassembled WGS sequence"/>
</dbReference>
<dbReference type="InterPro" id="IPR019079">
    <property type="entry name" value="Capsule_synth_CapA"/>
</dbReference>
<dbReference type="InterPro" id="IPR052169">
    <property type="entry name" value="CW_Biosynth-Accessory"/>
</dbReference>